<dbReference type="Pfam" id="PF17162">
    <property type="entry name" value="DUF5118"/>
    <property type="match status" value="1"/>
</dbReference>
<feature type="domain" description="DUF5118" evidence="4">
    <location>
        <begin position="44"/>
        <end position="94"/>
    </location>
</feature>
<evidence type="ECO:0000256" key="1">
    <source>
        <dbReference type="SAM" id="SignalP"/>
    </source>
</evidence>
<accession>A0ABR7CY09</accession>
<evidence type="ECO:0000259" key="4">
    <source>
        <dbReference type="Pfam" id="PF17162"/>
    </source>
</evidence>
<keyword evidence="5" id="KW-0378">Hydrolase</keyword>
<evidence type="ECO:0000313" key="6">
    <source>
        <dbReference type="Proteomes" id="UP000646484"/>
    </source>
</evidence>
<dbReference type="InterPro" id="IPR034032">
    <property type="entry name" value="Zn_MMP-like_bac"/>
</dbReference>
<dbReference type="Pfam" id="PF16313">
    <property type="entry name" value="DUF4953"/>
    <property type="match status" value="1"/>
</dbReference>
<evidence type="ECO:0000259" key="2">
    <source>
        <dbReference type="Pfam" id="PF16313"/>
    </source>
</evidence>
<dbReference type="PANTHER" id="PTHR38478:SF1">
    <property type="entry name" value="ZINC DEPENDENT METALLOPROTEASE DOMAIN LIPOPROTEIN"/>
    <property type="match status" value="1"/>
</dbReference>
<reference evidence="5 6" key="1">
    <citation type="submission" date="2020-08" db="EMBL/GenBank/DDBJ databases">
        <title>Genome public.</title>
        <authorList>
            <person name="Liu C."/>
            <person name="Sun Q."/>
        </authorList>
    </citation>
    <scope>NUCLEOTIDE SEQUENCE [LARGE SCALE GENOMIC DNA]</scope>
    <source>
        <strain evidence="5 6">NSJ-56</strain>
    </source>
</reference>
<dbReference type="SUPFAM" id="SSF55486">
    <property type="entry name" value="Metalloproteases ('zincins'), catalytic domain"/>
    <property type="match status" value="1"/>
</dbReference>
<dbReference type="Pfam" id="PF17148">
    <property type="entry name" value="DUF5117"/>
    <property type="match status" value="1"/>
</dbReference>
<protein>
    <submittedName>
        <fullName evidence="5">Zinc-dependent metalloprotease</fullName>
    </submittedName>
</protein>
<dbReference type="RefSeq" id="WP_186975287.1">
    <property type="nucleotide sequence ID" value="NZ_JACOOH010000002.1"/>
</dbReference>
<dbReference type="PANTHER" id="PTHR38478">
    <property type="entry name" value="PEPTIDASE M1A AND M12B"/>
    <property type="match status" value="1"/>
</dbReference>
<feature type="domain" description="DUF5117" evidence="3">
    <location>
        <begin position="126"/>
        <end position="301"/>
    </location>
</feature>
<name>A0ABR7CY09_9BACT</name>
<keyword evidence="1" id="KW-0732">Signal</keyword>
<dbReference type="CDD" id="cd04276">
    <property type="entry name" value="ZnMc_MMP_like_2"/>
    <property type="match status" value="1"/>
</dbReference>
<proteinExistence type="predicted"/>
<evidence type="ECO:0000313" key="5">
    <source>
        <dbReference type="EMBL" id="MBC5620548.1"/>
    </source>
</evidence>
<dbReference type="InterPro" id="IPR032534">
    <property type="entry name" value="EcxA_zinc-bd"/>
</dbReference>
<gene>
    <name evidence="5" type="ORF">H8S64_05505</name>
</gene>
<feature type="signal peptide" evidence="1">
    <location>
        <begin position="1"/>
        <end position="22"/>
    </location>
</feature>
<dbReference type="EMBL" id="JACOOH010000002">
    <property type="protein sequence ID" value="MBC5620548.1"/>
    <property type="molecule type" value="Genomic_DNA"/>
</dbReference>
<sequence>MRKFYVLLLILAIMAPCMLTFGADRKRKKDKTEQKSEEVVKKKSKYDELLKKPNVVTAKGDFVTVHKIGGKIYFEYPLKYMGRDVLLGGTVSATSEPMFVNLGFKYQNPMLLEVVIQDSTVFFNKKNVAYSRGTDEAWARKAVERNFIPRLYKRFPVAAYNIDSTAVVIDVTELLNNNPELSPEGYTGMFKNTLMKESSFFGKVKAFEDNVSVEINQEVQIGMEFAIFKASLGKVSTRSVISMLLLPEKKMNPRVQDSRVGIFPTYNGSHENGTLPFREISQTEDGLRLYNLANRWRLEPKDIKAWERGELVEPVKPIVWYVDDAFPDEWREPIKAGVLIWNQAFEKIGFKNAIQVRDFPVNDPSFDPDNLKYSCLRYLPTPDANAMGPSWVDPTTGEIVNASVIVYNNIIQLINNWRFVQTAQVDSRVRAKKMPKDVMDESIAYVIAHEIGHTLGLMHNMAGSAAIPVDSLRSASFTREYGTTASIMDYARFNYVAQPGDKGVKLTPPGLGVYDEYVIKWLYSPIPQAKDMWEEAAIAEKWIDEKAGDPYYRYGRQQISNRYDPSAFEEDLGDDPVKAGTYGIKNLKYILENMNEWIKDDEDLRYRSGIYLQIQQQYFRYLMNVLYQVGGIYLTQVKDGTDGEPVRALDRKKQKESLAWVINELLHSEWINAPQLSDKFDLDISASANIINRVSYSFLSTLATNVTLSSHVSKEKVPYSVREYYDDLYLKIFAPTIQGRKLTTTEKALQNAFLLSGFSAGGGGSMAALTNDSRFVPSEMSPLPSLDEIRAYGLDESGVSKIWYEQLQQIEARYGKGSVARALFDNNFGRYVSPFQNTVFVDAISELGYYNIVMLRKVRDLVKGKVATAHRDDKAYYEGLLIKLNKFFK</sequence>
<dbReference type="Gene3D" id="3.40.390.10">
    <property type="entry name" value="Collagenase (Catalytic Domain)"/>
    <property type="match status" value="1"/>
</dbReference>
<comment type="caution">
    <text evidence="5">The sequence shown here is derived from an EMBL/GenBank/DDBJ whole genome shotgun (WGS) entry which is preliminary data.</text>
</comment>
<feature type="domain" description="EcxA zinc-binding" evidence="2">
    <location>
        <begin position="432"/>
        <end position="736"/>
    </location>
</feature>
<dbReference type="InterPro" id="IPR033413">
    <property type="entry name" value="DUF5117"/>
</dbReference>
<evidence type="ECO:0000259" key="3">
    <source>
        <dbReference type="Pfam" id="PF17148"/>
    </source>
</evidence>
<organism evidence="5 6">
    <name type="scientific">Butyricimonas hominis</name>
    <dbReference type="NCBI Taxonomy" id="2763032"/>
    <lineage>
        <taxon>Bacteria</taxon>
        <taxon>Pseudomonadati</taxon>
        <taxon>Bacteroidota</taxon>
        <taxon>Bacteroidia</taxon>
        <taxon>Bacteroidales</taxon>
        <taxon>Odoribacteraceae</taxon>
        <taxon>Butyricimonas</taxon>
    </lineage>
</organism>
<dbReference type="InterPro" id="IPR024079">
    <property type="entry name" value="MetalloPept_cat_dom_sf"/>
</dbReference>
<dbReference type="GO" id="GO:0008237">
    <property type="term" value="F:metallopeptidase activity"/>
    <property type="evidence" value="ECO:0007669"/>
    <property type="project" value="UniProtKB-KW"/>
</dbReference>
<dbReference type="Proteomes" id="UP000646484">
    <property type="component" value="Unassembled WGS sequence"/>
</dbReference>
<dbReference type="InterPro" id="IPR033428">
    <property type="entry name" value="DUF5118"/>
</dbReference>
<keyword evidence="5" id="KW-0482">Metalloprotease</keyword>
<keyword evidence="6" id="KW-1185">Reference proteome</keyword>
<keyword evidence="5" id="KW-0645">Protease</keyword>
<feature type="chain" id="PRO_5045796334" evidence="1">
    <location>
        <begin position="23"/>
        <end position="889"/>
    </location>
</feature>